<sequence length="126" mass="14135">MNRVNHTFSSIEQVTDQFLTTKNQKNLEKSSEISFAEILKEKQGLKFSKHAAMRLENRNINLTDEQNNRLRSGVQKASEKGINESLVIVDSLAFIVNVPNKTVVTAMDQKEAADNIFTNIDGAVII</sequence>
<dbReference type="NCBIfam" id="TIGR02530">
    <property type="entry name" value="flg_new"/>
    <property type="match status" value="1"/>
</dbReference>
<keyword evidence="1" id="KW-0969">Cilium</keyword>
<protein>
    <submittedName>
        <fullName evidence="1">TIGR02530 family flagellar biosynthesis protein</fullName>
    </submittedName>
</protein>
<gene>
    <name evidence="1" type="ORF">WMO43_08025</name>
</gene>
<name>A0ABV1HE86_9FIRM</name>
<proteinExistence type="predicted"/>
<keyword evidence="1" id="KW-0282">Flagellum</keyword>
<reference evidence="1 2" key="1">
    <citation type="submission" date="2024-03" db="EMBL/GenBank/DDBJ databases">
        <title>Human intestinal bacterial collection.</title>
        <authorList>
            <person name="Pauvert C."/>
            <person name="Hitch T.C.A."/>
            <person name="Clavel T."/>
        </authorList>
    </citation>
    <scope>NUCLEOTIDE SEQUENCE [LARGE SCALE GENOMIC DNA]</scope>
    <source>
        <strain evidence="1 2">CLA-AA-H185</strain>
    </source>
</reference>
<keyword evidence="2" id="KW-1185">Reference proteome</keyword>
<dbReference type="InterPro" id="IPR013367">
    <property type="entry name" value="Flagellar_put"/>
</dbReference>
<dbReference type="Proteomes" id="UP001454489">
    <property type="component" value="Unassembled WGS sequence"/>
</dbReference>
<dbReference type="RefSeq" id="WP_177962239.1">
    <property type="nucleotide sequence ID" value="NZ_JBBMEX010000007.1"/>
</dbReference>
<accession>A0ABV1HE86</accession>
<dbReference type="Pfam" id="PF12611">
    <property type="entry name" value="Flagellar_put"/>
    <property type="match status" value="1"/>
</dbReference>
<evidence type="ECO:0000313" key="2">
    <source>
        <dbReference type="Proteomes" id="UP001454489"/>
    </source>
</evidence>
<keyword evidence="1" id="KW-0966">Cell projection</keyword>
<comment type="caution">
    <text evidence="1">The sequence shown here is derived from an EMBL/GenBank/DDBJ whole genome shotgun (WGS) entry which is preliminary data.</text>
</comment>
<organism evidence="1 2">
    <name type="scientific">Maccoyibacter intestinihominis</name>
    <dbReference type="NCBI Taxonomy" id="3133499"/>
    <lineage>
        <taxon>Bacteria</taxon>
        <taxon>Bacillati</taxon>
        <taxon>Bacillota</taxon>
        <taxon>Clostridia</taxon>
        <taxon>Lachnospirales</taxon>
        <taxon>Lachnospiraceae</taxon>
        <taxon>Maccoyibacter</taxon>
    </lineage>
</organism>
<evidence type="ECO:0000313" key="1">
    <source>
        <dbReference type="EMBL" id="MEQ2557815.1"/>
    </source>
</evidence>
<dbReference type="EMBL" id="JBBMEX010000007">
    <property type="protein sequence ID" value="MEQ2557815.1"/>
    <property type="molecule type" value="Genomic_DNA"/>
</dbReference>